<comment type="caution">
    <text evidence="8">The sequence shown here is derived from an EMBL/GenBank/DDBJ whole genome shotgun (WGS) entry which is preliminary data.</text>
</comment>
<dbReference type="InterPro" id="IPR001461">
    <property type="entry name" value="Aspartic_peptidase_A1"/>
</dbReference>
<keyword evidence="9" id="KW-1185">Reference proteome</keyword>
<dbReference type="PANTHER" id="PTHR47966:SF51">
    <property type="entry name" value="BETA-SITE APP-CLEAVING ENZYME, ISOFORM A-RELATED"/>
    <property type="match status" value="1"/>
</dbReference>
<dbReference type="PRINTS" id="PR00792">
    <property type="entry name" value="PEPSIN"/>
</dbReference>
<dbReference type="PROSITE" id="PS00141">
    <property type="entry name" value="ASP_PROTEASE"/>
    <property type="match status" value="1"/>
</dbReference>
<dbReference type="InterPro" id="IPR033121">
    <property type="entry name" value="PEPTIDASE_A1"/>
</dbReference>
<keyword evidence="5" id="KW-0378">Hydrolase</keyword>
<evidence type="ECO:0000256" key="2">
    <source>
        <dbReference type="ARBA" id="ARBA00022750"/>
    </source>
</evidence>
<comment type="similarity">
    <text evidence="1 5">Belongs to the peptidase A1 family.</text>
</comment>
<dbReference type="InterPro" id="IPR034164">
    <property type="entry name" value="Pepsin-like_dom"/>
</dbReference>
<dbReference type="InterPro" id="IPR001969">
    <property type="entry name" value="Aspartic_peptidase_AS"/>
</dbReference>
<keyword evidence="2 5" id="KW-0064">Aspartyl protease</keyword>
<keyword evidence="6" id="KW-0732">Signal</keyword>
<evidence type="ECO:0000313" key="8">
    <source>
        <dbReference type="EMBL" id="EIW85998.1"/>
    </source>
</evidence>
<feature type="signal peptide" evidence="6">
    <location>
        <begin position="1"/>
        <end position="19"/>
    </location>
</feature>
<dbReference type="RefSeq" id="XP_007762969.1">
    <property type="nucleotide sequence ID" value="XM_007764779.1"/>
</dbReference>
<dbReference type="Pfam" id="PF00026">
    <property type="entry name" value="Asp"/>
    <property type="match status" value="2"/>
</dbReference>
<dbReference type="SUPFAM" id="SSF50630">
    <property type="entry name" value="Acid proteases"/>
    <property type="match status" value="1"/>
</dbReference>
<feature type="disulfide bond" evidence="4">
    <location>
        <begin position="126"/>
        <end position="130"/>
    </location>
</feature>
<dbReference type="FunFam" id="2.40.70.10:FF:000008">
    <property type="entry name" value="Cathepsin D"/>
    <property type="match status" value="1"/>
</dbReference>
<keyword evidence="5 8" id="KW-0645">Protease</keyword>
<dbReference type="GO" id="GO:0006508">
    <property type="term" value="P:proteolysis"/>
    <property type="evidence" value="ECO:0007669"/>
    <property type="project" value="UniProtKB-KW"/>
</dbReference>
<dbReference type="OMA" id="TQEYYTV"/>
<dbReference type="PANTHER" id="PTHR47966">
    <property type="entry name" value="BETA-SITE APP-CLEAVING ENZYME, ISOFORM A-RELATED"/>
    <property type="match status" value="1"/>
</dbReference>
<dbReference type="KEGG" id="cput:CONPUDRAFT_148126"/>
<evidence type="ECO:0000259" key="7">
    <source>
        <dbReference type="PROSITE" id="PS51767"/>
    </source>
</evidence>
<gene>
    <name evidence="8" type="ORF">CONPUDRAFT_148126</name>
</gene>
<feature type="active site" evidence="3">
    <location>
        <position position="113"/>
    </location>
</feature>
<reference evidence="9" key="1">
    <citation type="journal article" date="2012" name="Science">
        <title>The Paleozoic origin of enzymatic lignin decomposition reconstructed from 31 fungal genomes.</title>
        <authorList>
            <person name="Floudas D."/>
            <person name="Binder M."/>
            <person name="Riley R."/>
            <person name="Barry K."/>
            <person name="Blanchette R.A."/>
            <person name="Henrissat B."/>
            <person name="Martinez A.T."/>
            <person name="Otillar R."/>
            <person name="Spatafora J.W."/>
            <person name="Yadav J.S."/>
            <person name="Aerts A."/>
            <person name="Benoit I."/>
            <person name="Boyd A."/>
            <person name="Carlson A."/>
            <person name="Copeland A."/>
            <person name="Coutinho P.M."/>
            <person name="de Vries R.P."/>
            <person name="Ferreira P."/>
            <person name="Findley K."/>
            <person name="Foster B."/>
            <person name="Gaskell J."/>
            <person name="Glotzer D."/>
            <person name="Gorecki P."/>
            <person name="Heitman J."/>
            <person name="Hesse C."/>
            <person name="Hori C."/>
            <person name="Igarashi K."/>
            <person name="Jurgens J.A."/>
            <person name="Kallen N."/>
            <person name="Kersten P."/>
            <person name="Kohler A."/>
            <person name="Kuees U."/>
            <person name="Kumar T.K.A."/>
            <person name="Kuo A."/>
            <person name="LaButti K."/>
            <person name="Larrondo L.F."/>
            <person name="Lindquist E."/>
            <person name="Ling A."/>
            <person name="Lombard V."/>
            <person name="Lucas S."/>
            <person name="Lundell T."/>
            <person name="Martin R."/>
            <person name="McLaughlin D.J."/>
            <person name="Morgenstern I."/>
            <person name="Morin E."/>
            <person name="Murat C."/>
            <person name="Nagy L.G."/>
            <person name="Nolan M."/>
            <person name="Ohm R.A."/>
            <person name="Patyshakuliyeva A."/>
            <person name="Rokas A."/>
            <person name="Ruiz-Duenas F.J."/>
            <person name="Sabat G."/>
            <person name="Salamov A."/>
            <person name="Samejima M."/>
            <person name="Schmutz J."/>
            <person name="Slot J.C."/>
            <person name="St John F."/>
            <person name="Stenlid J."/>
            <person name="Sun H."/>
            <person name="Sun S."/>
            <person name="Syed K."/>
            <person name="Tsang A."/>
            <person name="Wiebenga A."/>
            <person name="Young D."/>
            <person name="Pisabarro A."/>
            <person name="Eastwood D.C."/>
            <person name="Martin F."/>
            <person name="Cullen D."/>
            <person name="Grigoriev I.V."/>
            <person name="Hibbett D.S."/>
        </authorList>
    </citation>
    <scope>NUCLEOTIDE SEQUENCE [LARGE SCALE GENOMIC DNA]</scope>
    <source>
        <strain evidence="9">RWD-64-598 SS2</strain>
    </source>
</reference>
<dbReference type="Gene3D" id="2.40.70.10">
    <property type="entry name" value="Acid Proteases"/>
    <property type="match status" value="2"/>
</dbReference>
<dbReference type="EMBL" id="JH711573">
    <property type="protein sequence ID" value="EIW85998.1"/>
    <property type="molecule type" value="Genomic_DNA"/>
</dbReference>
<protein>
    <submittedName>
        <fullName evidence="8">Acid protease</fullName>
    </submittedName>
</protein>
<feature type="chain" id="PRO_5024330397" evidence="6">
    <location>
        <begin position="20"/>
        <end position="379"/>
    </location>
</feature>
<organism evidence="8 9">
    <name type="scientific">Coniophora puteana (strain RWD-64-598)</name>
    <name type="common">Brown rot fungus</name>
    <dbReference type="NCBI Taxonomy" id="741705"/>
    <lineage>
        <taxon>Eukaryota</taxon>
        <taxon>Fungi</taxon>
        <taxon>Dikarya</taxon>
        <taxon>Basidiomycota</taxon>
        <taxon>Agaricomycotina</taxon>
        <taxon>Agaricomycetes</taxon>
        <taxon>Agaricomycetidae</taxon>
        <taxon>Boletales</taxon>
        <taxon>Coniophorineae</taxon>
        <taxon>Coniophoraceae</taxon>
        <taxon>Coniophora</taxon>
    </lineage>
</organism>
<evidence type="ECO:0000313" key="9">
    <source>
        <dbReference type="Proteomes" id="UP000053558"/>
    </source>
</evidence>
<evidence type="ECO:0000256" key="5">
    <source>
        <dbReference type="RuleBase" id="RU000454"/>
    </source>
</evidence>
<name>A0A5M3N3R5_CONPW</name>
<dbReference type="OrthoDB" id="15189at2759"/>
<accession>A0A5M3N3R5</accession>
<dbReference type="GeneID" id="19202448"/>
<evidence type="ECO:0000256" key="3">
    <source>
        <dbReference type="PIRSR" id="PIRSR601461-1"/>
    </source>
</evidence>
<sequence>MLSLIPLVASPFLLSVVAASSHQRVDLFKRSGLSQDGVADIQAINDHLNYLEEKYLNNFAAYEKNTGLQHPLAPASLSRRQVASEPLKHAHKSHWYGSIQVGTPPQTFTVDIDTGTSDFIVPSSSCSTGCEGHKAYDPAKSSTSHELNTSFNLTYGNGTPLSGEVYSDDVTLVGLYAANQTFGAASPYPNVFNSSHFPADGLLGFAFESISAYNGSSLSLGGVNASIYTGDATYVPVVGDSFWEVTSDAIRGSQIFVAGNISAIIDSGSAVIVGPTDDVAKFYEIEDGTASPQLGEGLYTVECDKTPVMSLSFGGRPFYVSTETFSLGYVPGTNNTLCVGGIVASDVTKDFWIVGDVFMQNVYSVFDYGNRSVGFALLS</sequence>
<evidence type="ECO:0000256" key="4">
    <source>
        <dbReference type="PIRSR" id="PIRSR601461-2"/>
    </source>
</evidence>
<dbReference type="AlphaFoldDB" id="A0A5M3N3R5"/>
<dbReference type="PROSITE" id="PS51767">
    <property type="entry name" value="PEPTIDASE_A1"/>
    <property type="match status" value="1"/>
</dbReference>
<keyword evidence="4" id="KW-1015">Disulfide bond</keyword>
<dbReference type="GO" id="GO:0004190">
    <property type="term" value="F:aspartic-type endopeptidase activity"/>
    <property type="evidence" value="ECO:0007669"/>
    <property type="project" value="UniProtKB-KW"/>
</dbReference>
<dbReference type="Proteomes" id="UP000053558">
    <property type="component" value="Unassembled WGS sequence"/>
</dbReference>
<evidence type="ECO:0000256" key="1">
    <source>
        <dbReference type="ARBA" id="ARBA00007447"/>
    </source>
</evidence>
<dbReference type="InterPro" id="IPR021109">
    <property type="entry name" value="Peptidase_aspartic_dom_sf"/>
</dbReference>
<feature type="domain" description="Peptidase A1" evidence="7">
    <location>
        <begin position="95"/>
        <end position="376"/>
    </location>
</feature>
<feature type="active site" evidence="3">
    <location>
        <position position="266"/>
    </location>
</feature>
<proteinExistence type="inferred from homology"/>
<dbReference type="CDD" id="cd05471">
    <property type="entry name" value="pepsin_like"/>
    <property type="match status" value="1"/>
</dbReference>
<evidence type="ECO:0000256" key="6">
    <source>
        <dbReference type="SAM" id="SignalP"/>
    </source>
</evidence>